<dbReference type="AlphaFoldDB" id="A0A1L9AWZ4"/>
<sequence length="194" mass="21640">METTRIPKKYFKLSQEVDGSGGWDLGNPTDPRGREVDNPWIFREGLPVADPGRLTLPVGRPGRALDFTLAGFSIPVVHARVTALFKELAPRDVQLLPVDIPGQPDPFCILVATRLIRCIDDHASEEVEYWMPEDGRPEKVGQYRDVSGMRIDPAKVGDARVFRTWGWTIALIVSEELKEALARMGATGTKFKEV</sequence>
<evidence type="ECO:0000259" key="1">
    <source>
        <dbReference type="Pfam" id="PF07791"/>
    </source>
</evidence>
<reference evidence="2 3" key="2">
    <citation type="submission" date="2016-12" db="EMBL/GenBank/DDBJ databases">
        <title>Draft Genome Sequence of Cystobacter ferrugineus Strain Cbfe23.</title>
        <authorList>
            <person name="Akbar S."/>
            <person name="Dowd S.E."/>
            <person name="Stevens D.C."/>
        </authorList>
    </citation>
    <scope>NUCLEOTIDE SEQUENCE [LARGE SCALE GENOMIC DNA]</scope>
    <source>
        <strain evidence="2 3">Cbfe23</strain>
    </source>
</reference>
<dbReference type="STRING" id="83449.BON30_42800"/>
<keyword evidence="3" id="KW-1185">Reference proteome</keyword>
<dbReference type="EMBL" id="MPIN01000018">
    <property type="protein sequence ID" value="OJH34535.1"/>
    <property type="molecule type" value="Genomic_DNA"/>
</dbReference>
<accession>A0A1L9AWZ4</accession>
<reference evidence="3" key="1">
    <citation type="submission" date="2016-11" db="EMBL/GenBank/DDBJ databases">
        <authorList>
            <person name="Shukria A."/>
            <person name="Stevens D.C."/>
        </authorList>
    </citation>
    <scope>NUCLEOTIDE SEQUENCE [LARGE SCALE GENOMIC DNA]</scope>
    <source>
        <strain evidence="3">Cbfe23</strain>
    </source>
</reference>
<proteinExistence type="predicted"/>
<comment type="caution">
    <text evidence="2">The sequence shown here is derived from an EMBL/GenBank/DDBJ whole genome shotgun (WGS) entry which is preliminary data.</text>
</comment>
<organism evidence="2 3">
    <name type="scientific">Cystobacter ferrugineus</name>
    <dbReference type="NCBI Taxonomy" id="83449"/>
    <lineage>
        <taxon>Bacteria</taxon>
        <taxon>Pseudomonadati</taxon>
        <taxon>Myxococcota</taxon>
        <taxon>Myxococcia</taxon>
        <taxon>Myxococcales</taxon>
        <taxon>Cystobacterineae</taxon>
        <taxon>Archangiaceae</taxon>
        <taxon>Cystobacter</taxon>
    </lineage>
</organism>
<dbReference type="Proteomes" id="UP000182229">
    <property type="component" value="Unassembled WGS sequence"/>
</dbReference>
<feature type="domain" description="Immunity MXAN-0049 protein" evidence="1">
    <location>
        <begin position="67"/>
        <end position="194"/>
    </location>
</feature>
<evidence type="ECO:0000313" key="2">
    <source>
        <dbReference type="EMBL" id="OJH34535.1"/>
    </source>
</evidence>
<evidence type="ECO:0000313" key="3">
    <source>
        <dbReference type="Proteomes" id="UP000182229"/>
    </source>
</evidence>
<dbReference type="Pfam" id="PF07791">
    <property type="entry name" value="Imm11"/>
    <property type="match status" value="1"/>
</dbReference>
<protein>
    <recommendedName>
        <fullName evidence="1">Immunity MXAN-0049 protein domain-containing protein</fullName>
    </recommendedName>
</protein>
<name>A0A1L9AWZ4_9BACT</name>
<gene>
    <name evidence="2" type="ORF">BON30_42800</name>
</gene>
<dbReference type="InterPro" id="IPR012433">
    <property type="entry name" value="Imm11"/>
</dbReference>